<organism evidence="1 2">
    <name type="scientific">Umbelopsis vinacea</name>
    <dbReference type="NCBI Taxonomy" id="44442"/>
    <lineage>
        <taxon>Eukaryota</taxon>
        <taxon>Fungi</taxon>
        <taxon>Fungi incertae sedis</taxon>
        <taxon>Mucoromycota</taxon>
        <taxon>Mucoromycotina</taxon>
        <taxon>Umbelopsidomycetes</taxon>
        <taxon>Umbelopsidales</taxon>
        <taxon>Umbelopsidaceae</taxon>
        <taxon>Umbelopsis</taxon>
    </lineage>
</organism>
<dbReference type="Proteomes" id="UP000612746">
    <property type="component" value="Unassembled WGS sequence"/>
</dbReference>
<protein>
    <submittedName>
        <fullName evidence="1">Uncharacterized protein</fullName>
    </submittedName>
</protein>
<proteinExistence type="predicted"/>
<dbReference type="EMBL" id="JAEPRA010000005">
    <property type="protein sequence ID" value="KAG2185256.1"/>
    <property type="molecule type" value="Genomic_DNA"/>
</dbReference>
<reference evidence="1" key="1">
    <citation type="submission" date="2020-12" db="EMBL/GenBank/DDBJ databases">
        <title>Metabolic potential, ecology and presence of endohyphal bacteria is reflected in genomic diversity of Mucoromycotina.</title>
        <authorList>
            <person name="Muszewska A."/>
            <person name="Okrasinska A."/>
            <person name="Steczkiewicz K."/>
            <person name="Drgas O."/>
            <person name="Orlowska M."/>
            <person name="Perlinska-Lenart U."/>
            <person name="Aleksandrzak-Piekarczyk T."/>
            <person name="Szatraj K."/>
            <person name="Zielenkiewicz U."/>
            <person name="Pilsyk S."/>
            <person name="Malc E."/>
            <person name="Mieczkowski P."/>
            <person name="Kruszewska J.S."/>
            <person name="Biernat P."/>
            <person name="Pawlowska J."/>
        </authorList>
    </citation>
    <scope>NUCLEOTIDE SEQUENCE</scope>
    <source>
        <strain evidence="1">WA0000051536</strain>
    </source>
</reference>
<accession>A0A8H7UGT9</accession>
<evidence type="ECO:0000313" key="1">
    <source>
        <dbReference type="EMBL" id="KAG2185256.1"/>
    </source>
</evidence>
<gene>
    <name evidence="1" type="ORF">INT44_002046</name>
</gene>
<keyword evidence="2" id="KW-1185">Reference proteome</keyword>
<name>A0A8H7UGT9_9FUNG</name>
<sequence length="92" mass="10233">MSFNLIVRRPAAMVLRRNSSSIAATTKVKYQVTSQPYDSPSSTNDVVNGEFWAGEPGLKKQREEAIYKSSDARPTLDLMARAHHIHATQSDV</sequence>
<comment type="caution">
    <text evidence="1">The sequence shown here is derived from an EMBL/GenBank/DDBJ whole genome shotgun (WGS) entry which is preliminary data.</text>
</comment>
<evidence type="ECO:0000313" key="2">
    <source>
        <dbReference type="Proteomes" id="UP000612746"/>
    </source>
</evidence>
<dbReference type="OrthoDB" id="10400368at2759"/>
<dbReference type="AlphaFoldDB" id="A0A8H7UGT9"/>